<sequence length="311" mass="31912">MATRMNTTKPAPNTTNAANSLCDYCRQKPKFGGYQYCSKTCAKQIATLCNQCHKKPKFANFEYCGKNCAAAAATNGPVPTRNTLTTAGPGSFPSKGGKPSAKGPPNSSNAAITINPAQIAQLVAQQMPQVQALLATAAAGAAGAALASAVGVGGGPGPRPAPRPSNVPVAQSQPQGNQPIPSVPAAAAPRAPAKASVNNPFINNPNTKASAMPTMPALDPDDEDSDSDMDPDEMDDLPECLLPGCEKPVHVDANGAKASEYCSKKHREEAVADGLVPGCIMCLTKPQSGADYFCSRACKEEAMNKAAGLST</sequence>
<dbReference type="OrthoDB" id="3171385at2759"/>
<dbReference type="HOGENOM" id="CLU_061596_0_0_1"/>
<reference evidence="3" key="1">
    <citation type="journal article" date="2014" name="Proc. Natl. Acad. Sci. U.S.A.">
        <title>Extensive sampling of basidiomycete genomes demonstrates inadequacy of the white-rot/brown-rot paradigm for wood decay fungi.</title>
        <authorList>
            <person name="Riley R."/>
            <person name="Salamov A.A."/>
            <person name="Brown D.W."/>
            <person name="Nagy L.G."/>
            <person name="Floudas D."/>
            <person name="Held B.W."/>
            <person name="Levasseur A."/>
            <person name="Lombard V."/>
            <person name="Morin E."/>
            <person name="Otillar R."/>
            <person name="Lindquist E.A."/>
            <person name="Sun H."/>
            <person name="LaButti K.M."/>
            <person name="Schmutz J."/>
            <person name="Jabbour D."/>
            <person name="Luo H."/>
            <person name="Baker S.E."/>
            <person name="Pisabarro A.G."/>
            <person name="Walton J.D."/>
            <person name="Blanchette R.A."/>
            <person name="Henrissat B."/>
            <person name="Martin F."/>
            <person name="Cullen D."/>
            <person name="Hibbett D.S."/>
            <person name="Grigoriev I.V."/>
        </authorList>
    </citation>
    <scope>NUCLEOTIDE SEQUENCE [LARGE SCALE GENOMIC DNA]</scope>
    <source>
        <strain evidence="3">PC15</strain>
    </source>
</reference>
<feature type="compositionally biased region" description="Low complexity" evidence="1">
    <location>
        <begin position="179"/>
        <end position="195"/>
    </location>
</feature>
<evidence type="ECO:0000313" key="2">
    <source>
        <dbReference type="EMBL" id="KDQ24189.1"/>
    </source>
</evidence>
<evidence type="ECO:0000313" key="3">
    <source>
        <dbReference type="Proteomes" id="UP000027073"/>
    </source>
</evidence>
<dbReference type="VEuPathDB" id="FungiDB:PLEOSDRAFT_1113709"/>
<organism evidence="2 3">
    <name type="scientific">Pleurotus ostreatus (strain PC15)</name>
    <name type="common">Oyster mushroom</name>
    <dbReference type="NCBI Taxonomy" id="1137138"/>
    <lineage>
        <taxon>Eukaryota</taxon>
        <taxon>Fungi</taxon>
        <taxon>Dikarya</taxon>
        <taxon>Basidiomycota</taxon>
        <taxon>Agaricomycotina</taxon>
        <taxon>Agaricomycetes</taxon>
        <taxon>Agaricomycetidae</taxon>
        <taxon>Agaricales</taxon>
        <taxon>Pleurotineae</taxon>
        <taxon>Pleurotaceae</taxon>
        <taxon>Pleurotus</taxon>
    </lineage>
</organism>
<dbReference type="EMBL" id="KL198011">
    <property type="protein sequence ID" value="KDQ24189.1"/>
    <property type="molecule type" value="Genomic_DNA"/>
</dbReference>
<accession>A0A067N8K4</accession>
<feature type="compositionally biased region" description="Low complexity" evidence="1">
    <location>
        <begin position="87"/>
        <end position="110"/>
    </location>
</feature>
<evidence type="ECO:0000256" key="1">
    <source>
        <dbReference type="SAM" id="MobiDB-lite"/>
    </source>
</evidence>
<name>A0A067N8K4_PLEO1</name>
<proteinExistence type="predicted"/>
<feature type="region of interest" description="Disordered" evidence="1">
    <location>
        <begin position="152"/>
        <end position="232"/>
    </location>
</feature>
<gene>
    <name evidence="2" type="ORF">PLEOSDRAFT_1113709</name>
</gene>
<feature type="compositionally biased region" description="Polar residues" evidence="1">
    <location>
        <begin position="196"/>
        <end position="209"/>
    </location>
</feature>
<dbReference type="AlphaFoldDB" id="A0A067N8K4"/>
<feature type="region of interest" description="Disordered" evidence="1">
    <location>
        <begin position="75"/>
        <end position="110"/>
    </location>
</feature>
<protein>
    <submittedName>
        <fullName evidence="2">Uncharacterized protein</fullName>
    </submittedName>
</protein>
<dbReference type="InParanoid" id="A0A067N8K4"/>
<feature type="compositionally biased region" description="Acidic residues" evidence="1">
    <location>
        <begin position="219"/>
        <end position="232"/>
    </location>
</feature>
<dbReference type="Proteomes" id="UP000027073">
    <property type="component" value="Unassembled WGS sequence"/>
</dbReference>